<comment type="caution">
    <text evidence="5">The sequence shown here is derived from an EMBL/GenBank/DDBJ whole genome shotgun (WGS) entry which is preliminary data.</text>
</comment>
<sequence length="652" mass="69645">MKTLLLALLPALLVAATPAQRPPVAPPATPGDTAPPAPATPAATPQLAAADVGAWLDGYMPAALQAGKIAGAQVAVVKDGAILFEKGYGYADVAAKTPMDPRRSLMRIGSTSKLLTWTAVMQLVEAGRIDLNADVNRYLDFRITPPGRAVTINDLMQHRGGFEEGLKDLLASDPKLLKTTEHYLKENTRPFLFRPGEAPAYSNYGVALAGYIVQRVSGEPFEAYVARHITGPLGMAHTTFVQPLPPALAPLAAKGYDTSDGPAHAYELVGTAPAGSVASTADDMARFMLAHLGGGSFGGARILRPRTVAFMHRPSTPPAAGFDTMAHGFFWMQRNGTTVIGHGGDTIVFHTDLALLPEKNVGVFMSFSSRGERDAVYGVRERLFDLFMDRYFPATPAPLPSAIAGAAADAQALAGHYESSRRVETGFISLFYLLQQDVVSANDGGTISVSSIEGKRFREIAPGLWRAVDGTRLLRVTELRGRRTLVDSQNPVGVLQAVPAARNSTMFQTIAGLSLLVLLLTVVAWPAGWWIRRRYAAPPVATGRAARARLLVRVAAVADLAYVAGWYTVVAPILSQQVDAYNATLDGTIRLLQVAALIPLAAALIGVWNLIEAFRGAFGWGVRLRATLVALAFLGLLWVAAMAHLIGWSLNY</sequence>
<feature type="transmembrane region" description="Helical" evidence="2">
    <location>
        <begin position="626"/>
        <end position="650"/>
    </location>
</feature>
<proteinExistence type="predicted"/>
<dbReference type="EMBL" id="JACHBT010000007">
    <property type="protein sequence ID" value="MBB6504580.1"/>
    <property type="molecule type" value="Genomic_DNA"/>
</dbReference>
<feature type="signal peptide" evidence="3">
    <location>
        <begin position="1"/>
        <end position="21"/>
    </location>
</feature>
<organism evidence="5 6">
    <name type="scientific">Sphingomonas endophytica</name>
    <dbReference type="NCBI Taxonomy" id="869719"/>
    <lineage>
        <taxon>Bacteria</taxon>
        <taxon>Pseudomonadati</taxon>
        <taxon>Pseudomonadota</taxon>
        <taxon>Alphaproteobacteria</taxon>
        <taxon>Sphingomonadales</taxon>
        <taxon>Sphingomonadaceae</taxon>
        <taxon>Sphingomonas</taxon>
    </lineage>
</organism>
<feature type="domain" description="Beta-lactamase-related" evidence="4">
    <location>
        <begin position="61"/>
        <end position="376"/>
    </location>
</feature>
<gene>
    <name evidence="5" type="ORF">F4693_001553</name>
</gene>
<dbReference type="InterPro" id="IPR012338">
    <property type="entry name" value="Beta-lactam/transpept-like"/>
</dbReference>
<dbReference type="Gene3D" id="3.40.710.10">
    <property type="entry name" value="DD-peptidase/beta-lactamase superfamily"/>
    <property type="match status" value="1"/>
</dbReference>
<dbReference type="RefSeq" id="WP_184504945.1">
    <property type="nucleotide sequence ID" value="NZ_JACHBT010000007.1"/>
</dbReference>
<keyword evidence="2" id="KW-0472">Membrane</keyword>
<dbReference type="InterPro" id="IPR001466">
    <property type="entry name" value="Beta-lactam-related"/>
</dbReference>
<dbReference type="Proteomes" id="UP000522313">
    <property type="component" value="Unassembled WGS sequence"/>
</dbReference>
<feature type="chain" id="PRO_5031112432" evidence="3">
    <location>
        <begin position="22"/>
        <end position="652"/>
    </location>
</feature>
<keyword evidence="2" id="KW-1133">Transmembrane helix</keyword>
<evidence type="ECO:0000313" key="5">
    <source>
        <dbReference type="EMBL" id="MBB6504580.1"/>
    </source>
</evidence>
<dbReference type="AlphaFoldDB" id="A0A7X0JBJ0"/>
<keyword evidence="2" id="KW-0812">Transmembrane</keyword>
<dbReference type="InterPro" id="IPR050491">
    <property type="entry name" value="AmpC-like"/>
</dbReference>
<evidence type="ECO:0000256" key="1">
    <source>
        <dbReference type="SAM" id="MobiDB-lite"/>
    </source>
</evidence>
<feature type="region of interest" description="Disordered" evidence="1">
    <location>
        <begin position="20"/>
        <end position="43"/>
    </location>
</feature>
<evidence type="ECO:0000259" key="4">
    <source>
        <dbReference type="Pfam" id="PF00144"/>
    </source>
</evidence>
<dbReference type="PANTHER" id="PTHR46825">
    <property type="entry name" value="D-ALANYL-D-ALANINE-CARBOXYPEPTIDASE/ENDOPEPTIDASE AMPH"/>
    <property type="match status" value="1"/>
</dbReference>
<evidence type="ECO:0000313" key="6">
    <source>
        <dbReference type="Proteomes" id="UP000522313"/>
    </source>
</evidence>
<dbReference type="SUPFAM" id="SSF56601">
    <property type="entry name" value="beta-lactamase/transpeptidase-like"/>
    <property type="match status" value="1"/>
</dbReference>
<feature type="compositionally biased region" description="Pro residues" evidence="1">
    <location>
        <begin position="20"/>
        <end position="39"/>
    </location>
</feature>
<protein>
    <submittedName>
        <fullName evidence="5">CubicO group peptidase (Beta-lactamase class C family)</fullName>
    </submittedName>
</protein>
<dbReference type="Pfam" id="PF00144">
    <property type="entry name" value="Beta-lactamase"/>
    <property type="match status" value="1"/>
</dbReference>
<evidence type="ECO:0000256" key="3">
    <source>
        <dbReference type="SAM" id="SignalP"/>
    </source>
</evidence>
<feature type="transmembrane region" description="Helical" evidence="2">
    <location>
        <begin position="594"/>
        <end position="614"/>
    </location>
</feature>
<dbReference type="PANTHER" id="PTHR46825:SF9">
    <property type="entry name" value="BETA-LACTAMASE-RELATED DOMAIN-CONTAINING PROTEIN"/>
    <property type="match status" value="1"/>
</dbReference>
<name>A0A7X0JBJ0_9SPHN</name>
<reference evidence="5 6" key="2">
    <citation type="submission" date="2020-08" db="EMBL/GenBank/DDBJ databases">
        <authorList>
            <person name="Partida-Martinez L."/>
            <person name="Huntemann M."/>
            <person name="Clum A."/>
            <person name="Wang J."/>
            <person name="Palaniappan K."/>
            <person name="Ritter S."/>
            <person name="Chen I.-M."/>
            <person name="Stamatis D."/>
            <person name="Reddy T."/>
            <person name="O'Malley R."/>
            <person name="Daum C."/>
            <person name="Shapiro N."/>
            <person name="Ivanova N."/>
            <person name="Kyrpides N."/>
            <person name="Woyke T."/>
        </authorList>
    </citation>
    <scope>NUCLEOTIDE SEQUENCE [LARGE SCALE GENOMIC DNA]</scope>
    <source>
        <strain evidence="5 6">AS3.13</strain>
    </source>
</reference>
<accession>A0A7X0JBJ0</accession>
<keyword evidence="3" id="KW-0732">Signal</keyword>
<evidence type="ECO:0000256" key="2">
    <source>
        <dbReference type="SAM" id="Phobius"/>
    </source>
</evidence>
<feature type="transmembrane region" description="Helical" evidence="2">
    <location>
        <begin position="550"/>
        <end position="574"/>
    </location>
</feature>
<feature type="transmembrane region" description="Helical" evidence="2">
    <location>
        <begin position="510"/>
        <end position="530"/>
    </location>
</feature>
<reference evidence="5 6" key="1">
    <citation type="submission" date="2020-08" db="EMBL/GenBank/DDBJ databases">
        <title>The Agave Microbiome: Exploring the role of microbial communities in plant adaptations to desert environments.</title>
        <authorList>
            <person name="Partida-Martinez L.P."/>
        </authorList>
    </citation>
    <scope>NUCLEOTIDE SEQUENCE [LARGE SCALE GENOMIC DNA]</scope>
    <source>
        <strain evidence="5 6">AS3.13</strain>
    </source>
</reference>